<dbReference type="Gene3D" id="3.20.20.70">
    <property type="entry name" value="Aldolase class I"/>
    <property type="match status" value="1"/>
</dbReference>
<dbReference type="PANTHER" id="PTHR32332:SF31">
    <property type="entry name" value="2-NITROPROPANE DIOXYGENASE FAMILY, PUTATIVE (AFU_ORTHOLOGUE AFUA_2G09850)-RELATED"/>
    <property type="match status" value="1"/>
</dbReference>
<protein>
    <submittedName>
        <fullName evidence="1">Uncharacterized protein</fullName>
    </submittedName>
</protein>
<evidence type="ECO:0000313" key="1">
    <source>
        <dbReference type="EMBL" id="KAK3239642.1"/>
    </source>
</evidence>
<comment type="caution">
    <text evidence="1">The sequence shown here is derived from an EMBL/GenBank/DDBJ whole genome shotgun (WGS) entry which is preliminary data.</text>
</comment>
<dbReference type="InterPro" id="IPR013785">
    <property type="entry name" value="Aldolase_TIM"/>
</dbReference>
<gene>
    <name evidence="1" type="ORF">CYMTET_50446</name>
</gene>
<dbReference type="Proteomes" id="UP001190700">
    <property type="component" value="Unassembled WGS sequence"/>
</dbReference>
<dbReference type="PANTHER" id="PTHR32332">
    <property type="entry name" value="2-NITROPROPANE DIOXYGENASE"/>
    <property type="match status" value="1"/>
</dbReference>
<keyword evidence="2" id="KW-1185">Reference proteome</keyword>
<name>A0AAE0BN66_9CHLO</name>
<dbReference type="SUPFAM" id="SSF51412">
    <property type="entry name" value="Inosine monophosphate dehydrogenase (IMPDH)"/>
    <property type="match status" value="1"/>
</dbReference>
<evidence type="ECO:0000313" key="2">
    <source>
        <dbReference type="Proteomes" id="UP001190700"/>
    </source>
</evidence>
<organism evidence="1 2">
    <name type="scientific">Cymbomonas tetramitiformis</name>
    <dbReference type="NCBI Taxonomy" id="36881"/>
    <lineage>
        <taxon>Eukaryota</taxon>
        <taxon>Viridiplantae</taxon>
        <taxon>Chlorophyta</taxon>
        <taxon>Pyramimonadophyceae</taxon>
        <taxon>Pyramimonadales</taxon>
        <taxon>Pyramimonadaceae</taxon>
        <taxon>Cymbomonas</taxon>
    </lineage>
</organism>
<proteinExistence type="predicted"/>
<dbReference type="Pfam" id="PF03060">
    <property type="entry name" value="NMO"/>
    <property type="match status" value="1"/>
</dbReference>
<reference evidence="1 2" key="1">
    <citation type="journal article" date="2015" name="Genome Biol. Evol.">
        <title>Comparative Genomics of a Bacterivorous Green Alga Reveals Evolutionary Causalities and Consequences of Phago-Mixotrophic Mode of Nutrition.</title>
        <authorList>
            <person name="Burns J.A."/>
            <person name="Paasch A."/>
            <person name="Narechania A."/>
            <person name="Kim E."/>
        </authorList>
    </citation>
    <scope>NUCLEOTIDE SEQUENCE [LARGE SCALE GENOMIC DNA]</scope>
    <source>
        <strain evidence="1 2">PLY_AMNH</strain>
    </source>
</reference>
<dbReference type="EMBL" id="LGRX02033855">
    <property type="protein sequence ID" value="KAK3239642.1"/>
    <property type="molecule type" value="Genomic_DNA"/>
</dbReference>
<accession>A0AAE0BN66</accession>
<dbReference type="AlphaFoldDB" id="A0AAE0BN66"/>
<sequence>MAPMLRTPLTDLLKIDHPVMCAGMGGITYSKLVAAVSNCGGIGTVGAIGLDPEGLREEIKNCKKLLKPGVPFGVDLLLPKLGAGARKTNKDYTGGKLHQMIDVIIEEKGGLMCAESISPGDLENKRRTFSCGFSAV</sequence>